<keyword evidence="1" id="KW-0805">Transcription regulation</keyword>
<dbReference type="InterPro" id="IPR051081">
    <property type="entry name" value="HTH_MetalResp_TranReg"/>
</dbReference>
<evidence type="ECO:0000256" key="2">
    <source>
        <dbReference type="ARBA" id="ARBA00023125"/>
    </source>
</evidence>
<evidence type="ECO:0000313" key="6">
    <source>
        <dbReference type="Proteomes" id="UP000236199"/>
    </source>
</evidence>
<dbReference type="Pfam" id="PF01022">
    <property type="entry name" value="HTH_5"/>
    <property type="match status" value="1"/>
</dbReference>
<dbReference type="InterPro" id="IPR036390">
    <property type="entry name" value="WH_DNA-bd_sf"/>
</dbReference>
<dbReference type="PRINTS" id="PR00778">
    <property type="entry name" value="HTHARSR"/>
</dbReference>
<keyword evidence="3" id="KW-0804">Transcription</keyword>
<dbReference type="PANTHER" id="PTHR33154:SF18">
    <property type="entry name" value="ARSENICAL RESISTANCE OPERON REPRESSOR"/>
    <property type="match status" value="1"/>
</dbReference>
<dbReference type="PANTHER" id="PTHR33154">
    <property type="entry name" value="TRANSCRIPTIONAL REGULATOR, ARSR FAMILY"/>
    <property type="match status" value="1"/>
</dbReference>
<gene>
    <name evidence="5" type="ORF">X928_09675</name>
</gene>
<evidence type="ECO:0000259" key="4">
    <source>
        <dbReference type="PROSITE" id="PS50987"/>
    </source>
</evidence>
<dbReference type="Gene3D" id="1.10.10.10">
    <property type="entry name" value="Winged helix-like DNA-binding domain superfamily/Winged helix DNA-binding domain"/>
    <property type="match status" value="1"/>
</dbReference>
<dbReference type="GO" id="GO:0003677">
    <property type="term" value="F:DNA binding"/>
    <property type="evidence" value="ECO:0007669"/>
    <property type="project" value="UniProtKB-KW"/>
</dbReference>
<dbReference type="Proteomes" id="UP000236199">
    <property type="component" value="Unassembled WGS sequence"/>
</dbReference>
<dbReference type="AlphaFoldDB" id="A0A2K1P3Y7"/>
<proteinExistence type="predicted"/>
<dbReference type="SUPFAM" id="SSF46785">
    <property type="entry name" value="Winged helix' DNA-binding domain"/>
    <property type="match status" value="1"/>
</dbReference>
<dbReference type="InterPro" id="IPR011991">
    <property type="entry name" value="ArsR-like_HTH"/>
</dbReference>
<dbReference type="InterPro" id="IPR001845">
    <property type="entry name" value="HTH_ArsR_DNA-bd_dom"/>
</dbReference>
<dbReference type="InterPro" id="IPR036388">
    <property type="entry name" value="WH-like_DNA-bd_sf"/>
</dbReference>
<dbReference type="OrthoDB" id="9798835at2"/>
<protein>
    <submittedName>
        <fullName evidence="5">ArsR family transcriptional regulator</fullName>
    </submittedName>
</protein>
<keyword evidence="6" id="KW-1185">Reference proteome</keyword>
<accession>A0A2K1P3Y7</accession>
<dbReference type="EMBL" id="AZRM01000063">
    <property type="protein sequence ID" value="PNR97509.1"/>
    <property type="molecule type" value="Genomic_DNA"/>
</dbReference>
<name>A0A2K1P3Y7_9BACT</name>
<dbReference type="CDD" id="cd00090">
    <property type="entry name" value="HTH_ARSR"/>
    <property type="match status" value="1"/>
</dbReference>
<comment type="caution">
    <text evidence="5">The sequence shown here is derived from an EMBL/GenBank/DDBJ whole genome shotgun (WGS) entry which is preliminary data.</text>
</comment>
<evidence type="ECO:0000313" key="5">
    <source>
        <dbReference type="EMBL" id="PNR97509.1"/>
    </source>
</evidence>
<feature type="domain" description="HTH arsR-type" evidence="4">
    <location>
        <begin position="1"/>
        <end position="97"/>
    </location>
</feature>
<evidence type="ECO:0000256" key="1">
    <source>
        <dbReference type="ARBA" id="ARBA00023015"/>
    </source>
</evidence>
<sequence>MATVYEEQAKVFKAFCDETRLRILQLLRTGEKCACVLQEQLNLGQSGLSYHMKILVESGVVESRKEGKWTYYTISEKGSAYAATLLKRLTTPKAIAKESNCCKNKPSNKNFKTEKHIKII</sequence>
<evidence type="ECO:0000256" key="3">
    <source>
        <dbReference type="ARBA" id="ARBA00023163"/>
    </source>
</evidence>
<dbReference type="GO" id="GO:0003700">
    <property type="term" value="F:DNA-binding transcription factor activity"/>
    <property type="evidence" value="ECO:0007669"/>
    <property type="project" value="InterPro"/>
</dbReference>
<dbReference type="PROSITE" id="PS50987">
    <property type="entry name" value="HTH_ARSR_2"/>
    <property type="match status" value="1"/>
</dbReference>
<reference evidence="5 6" key="1">
    <citation type="submission" date="2013-12" db="EMBL/GenBank/DDBJ databases">
        <title>Comparative genomics of Petrotoga isolates.</title>
        <authorList>
            <person name="Nesbo C.L."/>
            <person name="Charchuk R."/>
            <person name="Chow K."/>
        </authorList>
    </citation>
    <scope>NUCLEOTIDE SEQUENCE [LARGE SCALE GENOMIC DNA]</scope>
    <source>
        <strain evidence="5 6">DSM 10691</strain>
    </source>
</reference>
<organism evidence="5 6">
    <name type="scientific">Petrotoga miotherma DSM 10691</name>
    <dbReference type="NCBI Taxonomy" id="1434326"/>
    <lineage>
        <taxon>Bacteria</taxon>
        <taxon>Thermotogati</taxon>
        <taxon>Thermotogota</taxon>
        <taxon>Thermotogae</taxon>
        <taxon>Petrotogales</taxon>
        <taxon>Petrotogaceae</taxon>
        <taxon>Petrotoga</taxon>
    </lineage>
</organism>
<dbReference type="SMART" id="SM00418">
    <property type="entry name" value="HTH_ARSR"/>
    <property type="match status" value="1"/>
</dbReference>
<keyword evidence="2" id="KW-0238">DNA-binding</keyword>
<dbReference type="NCBIfam" id="NF033788">
    <property type="entry name" value="HTH_metalloreg"/>
    <property type="match status" value="1"/>
</dbReference>
<dbReference type="RefSeq" id="WP_103079490.1">
    <property type="nucleotide sequence ID" value="NZ_AZRM01000063.1"/>
</dbReference>